<dbReference type="Gene3D" id="1.25.40.10">
    <property type="entry name" value="Tetratricopeptide repeat domain"/>
    <property type="match status" value="4"/>
</dbReference>
<proteinExistence type="predicted"/>
<reference evidence="2 3" key="1">
    <citation type="submission" date="2020-03" db="EMBL/GenBank/DDBJ databases">
        <title>Genomic Encyclopedia of Type Strains, Phase IV (KMG-IV): sequencing the most valuable type-strain genomes for metagenomic binning, comparative biology and taxonomic classification.</title>
        <authorList>
            <person name="Goeker M."/>
        </authorList>
    </citation>
    <scope>NUCLEOTIDE SEQUENCE [LARGE SCALE GENOMIC DNA]</scope>
    <source>
        <strain evidence="2 3">DSM 21299</strain>
    </source>
</reference>
<dbReference type="PANTHER" id="PTHR12558">
    <property type="entry name" value="CELL DIVISION CYCLE 16,23,27"/>
    <property type="match status" value="1"/>
</dbReference>
<gene>
    <name evidence="2" type="ORF">FHS54_001140</name>
</gene>
<dbReference type="Pfam" id="PF14559">
    <property type="entry name" value="TPR_19"/>
    <property type="match status" value="1"/>
</dbReference>
<evidence type="ECO:0000313" key="3">
    <source>
        <dbReference type="Proteomes" id="UP000576821"/>
    </source>
</evidence>
<evidence type="ECO:0000313" key="2">
    <source>
        <dbReference type="EMBL" id="NIJ16174.1"/>
    </source>
</evidence>
<dbReference type="RefSeq" id="WP_167302851.1">
    <property type="nucleotide sequence ID" value="NZ_JAASQR010000002.1"/>
</dbReference>
<accession>A0A846M7U0</accession>
<dbReference type="EMBL" id="JAASQR010000002">
    <property type="protein sequence ID" value="NIJ16174.1"/>
    <property type="molecule type" value="Genomic_DNA"/>
</dbReference>
<organism evidence="2 3">
    <name type="scientific">Sphingobium vermicomposti</name>
    <dbReference type="NCBI Taxonomy" id="529005"/>
    <lineage>
        <taxon>Bacteria</taxon>
        <taxon>Pseudomonadati</taxon>
        <taxon>Pseudomonadota</taxon>
        <taxon>Alphaproteobacteria</taxon>
        <taxon>Sphingomonadales</taxon>
        <taxon>Sphingomonadaceae</taxon>
        <taxon>Sphingobium</taxon>
    </lineage>
</organism>
<dbReference type="Pfam" id="PF13432">
    <property type="entry name" value="TPR_16"/>
    <property type="match status" value="1"/>
</dbReference>
<protein>
    <submittedName>
        <fullName evidence="2">Tetratricopeptide (TPR) repeat protein</fullName>
    </submittedName>
</protein>
<keyword evidence="3" id="KW-1185">Reference proteome</keyword>
<feature type="repeat" description="TPR" evidence="1">
    <location>
        <begin position="132"/>
        <end position="165"/>
    </location>
</feature>
<dbReference type="PANTHER" id="PTHR12558:SF13">
    <property type="entry name" value="CELL DIVISION CYCLE PROTEIN 27 HOMOLOG"/>
    <property type="match status" value="1"/>
</dbReference>
<keyword evidence="1" id="KW-0802">TPR repeat</keyword>
<dbReference type="SUPFAM" id="SSF48452">
    <property type="entry name" value="TPR-like"/>
    <property type="match status" value="4"/>
</dbReference>
<evidence type="ECO:0000256" key="1">
    <source>
        <dbReference type="PROSITE-ProRule" id="PRU00339"/>
    </source>
</evidence>
<name>A0A846M7U0_9SPHN</name>
<dbReference type="PROSITE" id="PS50005">
    <property type="entry name" value="TPR"/>
    <property type="match status" value="1"/>
</dbReference>
<dbReference type="AlphaFoldDB" id="A0A846M7U0"/>
<sequence length="654" mass="69388">MSRARFLLFAAIVAVLLSAAGLWQWHRGRADAALSRGVAALAKGDARTARVELMNAIRAHPRSIAARIAQARALLDLHDGEGARVQIDRARQLSGDAGATRHLMAEAMLLQGDADAALREARMADVPANSRAIATRVEGQAWLAKGELHSAAAAFDRALKLDGTDPQAWVAMARFRMAVGDQAGAILAADRALQLAPGNFKALTVRGELVREQYGLTAALPWFERALARDPENVPALEQYGATLADSGAAARMLSVSRRLLAIDPGNARAWFMQAVMAARAGRVELARSLLARTGGRLDAEPATILLRSVLLVENGNAVLAAQTLAPLVAEQPDNDVARTLLGRALHDAGDHGGAAQALAPMVAQSDADPYVLTLAARVQEAMGQMDMAQDMLARAAWPVRPAATPFASPRDAMIAQGPAPADPASASENIPYIRALLNNGRADQAVDRARLLNQANPGAPAGWLVLGDALDAAGRLREAVRAYEAGANIRYSREAVLRLAAAWQRLGDATRSAQIVKTYLAQNPNDVEASRLMAAMAMQQGDWRGATRLLRSVQARIGSNDALLMSDLARATLEAGDVRAARAYAAHAYRLLPGSPVTADAYGWVLLANGERQPAVDLLEKAVALAPRHPMLRAHLAKAYAAMKESSGKLAAR</sequence>
<comment type="caution">
    <text evidence="2">The sequence shown here is derived from an EMBL/GenBank/DDBJ whole genome shotgun (WGS) entry which is preliminary data.</text>
</comment>
<dbReference type="SMART" id="SM00028">
    <property type="entry name" value="TPR"/>
    <property type="match status" value="7"/>
</dbReference>
<dbReference type="Proteomes" id="UP000576821">
    <property type="component" value="Unassembled WGS sequence"/>
</dbReference>
<dbReference type="InterPro" id="IPR019734">
    <property type="entry name" value="TPR_rpt"/>
</dbReference>
<dbReference type="InterPro" id="IPR011990">
    <property type="entry name" value="TPR-like_helical_dom_sf"/>
</dbReference>